<dbReference type="EMBL" id="BK032510">
    <property type="protein sequence ID" value="DAF43939.1"/>
    <property type="molecule type" value="Genomic_DNA"/>
</dbReference>
<evidence type="ECO:0000313" key="1">
    <source>
        <dbReference type="EMBL" id="DAF43939.1"/>
    </source>
</evidence>
<name>A0A8S5RZK9_9CAUD</name>
<reference evidence="1" key="1">
    <citation type="journal article" date="2021" name="Proc. Natl. Acad. Sci. U.S.A.">
        <title>A Catalog of Tens of Thousands of Viruses from Human Metagenomes Reveals Hidden Associations with Chronic Diseases.</title>
        <authorList>
            <person name="Tisza M.J."/>
            <person name="Buck C.B."/>
        </authorList>
    </citation>
    <scope>NUCLEOTIDE SEQUENCE</scope>
    <source>
        <strain evidence="1">CtNQV2</strain>
    </source>
</reference>
<proteinExistence type="predicted"/>
<protein>
    <submittedName>
        <fullName evidence="1">Uncharacterized protein</fullName>
    </submittedName>
</protein>
<accession>A0A8S5RZK9</accession>
<organism evidence="1">
    <name type="scientific">Myoviridae sp. ctNQV2</name>
    <dbReference type="NCBI Taxonomy" id="2827683"/>
    <lineage>
        <taxon>Viruses</taxon>
        <taxon>Duplodnaviria</taxon>
        <taxon>Heunggongvirae</taxon>
        <taxon>Uroviricota</taxon>
        <taxon>Caudoviricetes</taxon>
    </lineage>
</organism>
<sequence length="99" mass="11989">MIKKVNFKKNKNDVFVTFWWVVDMHRNYVPIAIRCKDYENAREVASDVYSLLGVQYLYINENGKLRCDSMVVTSDEYLSNKCNFDKIYNEYWEKMFKCK</sequence>